<reference evidence="7 8" key="1">
    <citation type="submission" date="2019-03" db="EMBL/GenBank/DDBJ databases">
        <title>Sequencing the genomes of 1000 actinobacteria strains.</title>
        <authorList>
            <person name="Klenk H.-P."/>
        </authorList>
    </citation>
    <scope>NUCLEOTIDE SEQUENCE [LARGE SCALE GENOMIC DNA]</scope>
    <source>
        <strain evidence="7 8">DSM 44969</strain>
    </source>
</reference>
<dbReference type="GO" id="GO:0000976">
    <property type="term" value="F:transcription cis-regulatory region binding"/>
    <property type="evidence" value="ECO:0007669"/>
    <property type="project" value="TreeGrafter"/>
</dbReference>
<keyword evidence="4" id="KW-0804">Transcription</keyword>
<dbReference type="AlphaFoldDB" id="A0A4R1HZV7"/>
<evidence type="ECO:0000256" key="1">
    <source>
        <dbReference type="ARBA" id="ARBA00022491"/>
    </source>
</evidence>
<dbReference type="SUPFAM" id="SSF48498">
    <property type="entry name" value="Tetracyclin repressor-like, C-terminal domain"/>
    <property type="match status" value="1"/>
</dbReference>
<evidence type="ECO:0000256" key="2">
    <source>
        <dbReference type="ARBA" id="ARBA00023015"/>
    </source>
</evidence>
<accession>A0A4R1HZV7</accession>
<name>A0A4R1HZV7_PSEEN</name>
<evidence type="ECO:0000313" key="8">
    <source>
        <dbReference type="Proteomes" id="UP000295560"/>
    </source>
</evidence>
<feature type="DNA-binding region" description="H-T-H motif" evidence="5">
    <location>
        <begin position="36"/>
        <end position="55"/>
    </location>
</feature>
<gene>
    <name evidence="7" type="ORF">EV378_2620</name>
</gene>
<organism evidence="7 8">
    <name type="scientific">Pseudonocardia endophytica</name>
    <dbReference type="NCBI Taxonomy" id="401976"/>
    <lineage>
        <taxon>Bacteria</taxon>
        <taxon>Bacillati</taxon>
        <taxon>Actinomycetota</taxon>
        <taxon>Actinomycetes</taxon>
        <taxon>Pseudonocardiales</taxon>
        <taxon>Pseudonocardiaceae</taxon>
        <taxon>Pseudonocardia</taxon>
    </lineage>
</organism>
<dbReference type="Proteomes" id="UP000295560">
    <property type="component" value="Unassembled WGS sequence"/>
</dbReference>
<proteinExistence type="predicted"/>
<keyword evidence="8" id="KW-1185">Reference proteome</keyword>
<dbReference type="InterPro" id="IPR036271">
    <property type="entry name" value="Tet_transcr_reg_TetR-rel_C_sf"/>
</dbReference>
<dbReference type="GO" id="GO:0003700">
    <property type="term" value="F:DNA-binding transcription factor activity"/>
    <property type="evidence" value="ECO:0007669"/>
    <property type="project" value="TreeGrafter"/>
</dbReference>
<evidence type="ECO:0000256" key="3">
    <source>
        <dbReference type="ARBA" id="ARBA00023125"/>
    </source>
</evidence>
<keyword evidence="2" id="KW-0805">Transcription regulation</keyword>
<dbReference type="InterPro" id="IPR041490">
    <property type="entry name" value="KstR2_TetR_C"/>
</dbReference>
<keyword evidence="3 5" id="KW-0238">DNA-binding</keyword>
<dbReference type="PROSITE" id="PS01081">
    <property type="entry name" value="HTH_TETR_1"/>
    <property type="match status" value="1"/>
</dbReference>
<keyword evidence="1" id="KW-0678">Repressor</keyword>
<dbReference type="Gene3D" id="1.10.357.10">
    <property type="entry name" value="Tetracycline Repressor, domain 2"/>
    <property type="match status" value="1"/>
</dbReference>
<dbReference type="PANTHER" id="PTHR30055:SF175">
    <property type="entry name" value="HTH-TYPE TRANSCRIPTIONAL REPRESSOR KSTR2"/>
    <property type="match status" value="1"/>
</dbReference>
<dbReference type="SUPFAM" id="SSF46689">
    <property type="entry name" value="Homeodomain-like"/>
    <property type="match status" value="1"/>
</dbReference>
<dbReference type="PROSITE" id="PS50977">
    <property type="entry name" value="HTH_TETR_2"/>
    <property type="match status" value="1"/>
</dbReference>
<comment type="caution">
    <text evidence="7">The sequence shown here is derived from an EMBL/GenBank/DDBJ whole genome shotgun (WGS) entry which is preliminary data.</text>
</comment>
<dbReference type="RefSeq" id="WP_165922268.1">
    <property type="nucleotide sequence ID" value="NZ_SMFZ01000001.1"/>
</dbReference>
<dbReference type="InterPro" id="IPR001647">
    <property type="entry name" value="HTH_TetR"/>
</dbReference>
<dbReference type="Pfam" id="PF17932">
    <property type="entry name" value="TetR_C_24"/>
    <property type="match status" value="1"/>
</dbReference>
<dbReference type="InterPro" id="IPR050109">
    <property type="entry name" value="HTH-type_TetR-like_transc_reg"/>
</dbReference>
<dbReference type="Pfam" id="PF00440">
    <property type="entry name" value="TetR_N"/>
    <property type="match status" value="1"/>
</dbReference>
<dbReference type="InterPro" id="IPR009057">
    <property type="entry name" value="Homeodomain-like_sf"/>
</dbReference>
<evidence type="ECO:0000313" key="7">
    <source>
        <dbReference type="EMBL" id="TCK26775.1"/>
    </source>
</evidence>
<sequence length="208" mass="23714">MPRKPPERSYDPDETRRLLIAAALELFAEKGFRGTSVQEVADAAGLTKGAFYHHFRTKDDVLHLIHDEFIDRALDSQERALADYSSPSEQLAKMAFDTTRICIDYQKHVRVFFQEIGVLTGDIREAILEKRRRSTALFEQTVRRGVEAGEFDRHLDPTVAALGLLGMWVWSYQWFRPTGPREANEVARQFATMTMNSVGARHSTVVLS</sequence>
<dbReference type="PANTHER" id="PTHR30055">
    <property type="entry name" value="HTH-TYPE TRANSCRIPTIONAL REGULATOR RUTR"/>
    <property type="match status" value="1"/>
</dbReference>
<dbReference type="Gene3D" id="1.10.10.60">
    <property type="entry name" value="Homeodomain-like"/>
    <property type="match status" value="1"/>
</dbReference>
<evidence type="ECO:0000256" key="5">
    <source>
        <dbReference type="PROSITE-ProRule" id="PRU00335"/>
    </source>
</evidence>
<feature type="domain" description="HTH tetR-type" evidence="6">
    <location>
        <begin position="13"/>
        <end position="73"/>
    </location>
</feature>
<evidence type="ECO:0000259" key="6">
    <source>
        <dbReference type="PROSITE" id="PS50977"/>
    </source>
</evidence>
<dbReference type="PRINTS" id="PR00455">
    <property type="entry name" value="HTHTETR"/>
</dbReference>
<dbReference type="EMBL" id="SMFZ01000001">
    <property type="protein sequence ID" value="TCK26775.1"/>
    <property type="molecule type" value="Genomic_DNA"/>
</dbReference>
<dbReference type="InterPro" id="IPR023772">
    <property type="entry name" value="DNA-bd_HTH_TetR-type_CS"/>
</dbReference>
<evidence type="ECO:0000256" key="4">
    <source>
        <dbReference type="ARBA" id="ARBA00023163"/>
    </source>
</evidence>
<protein>
    <submittedName>
        <fullName evidence="7">TetR family transcriptional regulator</fullName>
    </submittedName>
</protein>